<evidence type="ECO:0000256" key="7">
    <source>
        <dbReference type="ARBA" id="ARBA00023242"/>
    </source>
</evidence>
<evidence type="ECO:0000256" key="4">
    <source>
        <dbReference type="ARBA" id="ARBA00005673"/>
    </source>
</evidence>
<evidence type="ECO:0000256" key="8">
    <source>
        <dbReference type="ARBA" id="ARBA00044354"/>
    </source>
</evidence>
<dbReference type="AlphaFoldDB" id="A0A875S175"/>
<dbReference type="Proteomes" id="UP000662931">
    <property type="component" value="Chromosome 2"/>
</dbReference>
<reference evidence="10" key="1">
    <citation type="submission" date="2020-10" db="EMBL/GenBank/DDBJ databases">
        <authorList>
            <person name="Roach M.J.R."/>
        </authorList>
    </citation>
    <scope>NUCLEOTIDE SEQUENCE</scope>
    <source>
        <strain evidence="10">CBS 1945</strain>
    </source>
</reference>
<dbReference type="PANTHER" id="PTHR10953:SF162">
    <property type="entry name" value="SUMO-ACTIVATING ENZYME SUBUNIT 1"/>
    <property type="match status" value="1"/>
</dbReference>
<organism evidence="10 11">
    <name type="scientific">Eeniella nana</name>
    <name type="common">Yeast</name>
    <name type="synonym">Brettanomyces nanus</name>
    <dbReference type="NCBI Taxonomy" id="13502"/>
    <lineage>
        <taxon>Eukaryota</taxon>
        <taxon>Fungi</taxon>
        <taxon>Dikarya</taxon>
        <taxon>Ascomycota</taxon>
        <taxon>Saccharomycotina</taxon>
        <taxon>Pichiomycetes</taxon>
        <taxon>Pichiales</taxon>
        <taxon>Pichiaceae</taxon>
        <taxon>Brettanomyces</taxon>
    </lineage>
</organism>
<dbReference type="KEGG" id="bnn:FOA43_002480"/>
<dbReference type="InterPro" id="IPR045886">
    <property type="entry name" value="ThiF/MoeB/HesA"/>
</dbReference>
<keyword evidence="5" id="KW-0963">Cytoplasm</keyword>
<dbReference type="PANTHER" id="PTHR10953">
    <property type="entry name" value="UBIQUITIN-ACTIVATING ENZYME E1"/>
    <property type="match status" value="1"/>
</dbReference>
<keyword evidence="11" id="KW-1185">Reference proteome</keyword>
<dbReference type="Gene3D" id="3.40.50.720">
    <property type="entry name" value="NAD(P)-binding Rossmann-like Domain"/>
    <property type="match status" value="1"/>
</dbReference>
<keyword evidence="6" id="KW-0833">Ubl conjugation pathway</keyword>
<dbReference type="GO" id="GO:0031510">
    <property type="term" value="C:SUMO activating enzyme complex"/>
    <property type="evidence" value="ECO:0007669"/>
    <property type="project" value="TreeGrafter"/>
</dbReference>
<dbReference type="RefSeq" id="XP_038778701.1">
    <property type="nucleotide sequence ID" value="XM_038922773.1"/>
</dbReference>
<name>A0A875S175_EENNA</name>
<gene>
    <name evidence="10" type="ORF">FOA43_002480</name>
</gene>
<keyword evidence="7" id="KW-0539">Nucleus</keyword>
<sequence>MTDSKPLTEDEIKLYDRQIRLWGVKAQGDVRNSHILVINLTSVGVEVCKNLVLGGIGSLTIVDGSKVIDQDLNVNFFLDETQVGQFKLEACKSRIRDLNPRVELDTETRDWTSIVNLEEFITRFSLVVATGVCESEIVRLNGLTRRLGIPFYCSGTHGLYGYIFADLIAHQSNVKYDSQSSKKVGPIDPVSSITSVKEIKENDTQTQCCTIRNEFRPFDQLSGKFLKQKYPSTKKQIKKICTLLPAILALLKLPSYLNKLTEDVDVSANELQKQTLKVLSQLKLPQEIALKNPETITNLARQAYCEYQPVSSILGGALSQDIINYIVKNELPINNITVLDGYSDEMPVYTL</sequence>
<accession>A0A875S175</accession>
<dbReference type="InterPro" id="IPR000594">
    <property type="entry name" value="ThiF_NAD_FAD-bd"/>
</dbReference>
<dbReference type="PRINTS" id="PR01849">
    <property type="entry name" value="UBIQUITINACT"/>
</dbReference>
<feature type="domain" description="THIF-type NAD/FAD binding fold" evidence="9">
    <location>
        <begin position="15"/>
        <end position="345"/>
    </location>
</feature>
<evidence type="ECO:0000256" key="1">
    <source>
        <dbReference type="ARBA" id="ARBA00004123"/>
    </source>
</evidence>
<dbReference type="GO" id="GO:0005737">
    <property type="term" value="C:cytoplasm"/>
    <property type="evidence" value="ECO:0007669"/>
    <property type="project" value="UniProtKB-SubCell"/>
</dbReference>
<dbReference type="GeneID" id="62195881"/>
<dbReference type="GO" id="GO:0016925">
    <property type="term" value="P:protein sumoylation"/>
    <property type="evidence" value="ECO:0007669"/>
    <property type="project" value="TreeGrafter"/>
</dbReference>
<comment type="subcellular location">
    <subcellularLocation>
        <location evidence="2">Cytoplasm</location>
    </subcellularLocation>
    <subcellularLocation>
        <location evidence="1">Nucleus</location>
    </subcellularLocation>
</comment>
<evidence type="ECO:0000256" key="2">
    <source>
        <dbReference type="ARBA" id="ARBA00004496"/>
    </source>
</evidence>
<dbReference type="GO" id="GO:0019948">
    <property type="term" value="F:SUMO activating enzyme activity"/>
    <property type="evidence" value="ECO:0007669"/>
    <property type="project" value="TreeGrafter"/>
</dbReference>
<proteinExistence type="inferred from homology"/>
<evidence type="ECO:0000313" key="10">
    <source>
        <dbReference type="EMBL" id="QPG75136.1"/>
    </source>
</evidence>
<dbReference type="OrthoDB" id="1708823at2759"/>
<evidence type="ECO:0000313" key="11">
    <source>
        <dbReference type="Proteomes" id="UP000662931"/>
    </source>
</evidence>
<evidence type="ECO:0000256" key="6">
    <source>
        <dbReference type="ARBA" id="ARBA00022786"/>
    </source>
</evidence>
<evidence type="ECO:0000256" key="5">
    <source>
        <dbReference type="ARBA" id="ARBA00022490"/>
    </source>
</evidence>
<dbReference type="SUPFAM" id="SSF69572">
    <property type="entry name" value="Activating enzymes of the ubiquitin-like proteins"/>
    <property type="match status" value="1"/>
</dbReference>
<protein>
    <recommendedName>
        <fullName evidence="8">Ubiquitin-like 1-activating enzyme E1A</fullName>
    </recommendedName>
</protein>
<evidence type="ECO:0000259" key="9">
    <source>
        <dbReference type="Pfam" id="PF00899"/>
    </source>
</evidence>
<evidence type="ECO:0000256" key="3">
    <source>
        <dbReference type="ARBA" id="ARBA00004718"/>
    </source>
</evidence>
<dbReference type="Pfam" id="PF00899">
    <property type="entry name" value="ThiF"/>
    <property type="match status" value="1"/>
</dbReference>
<dbReference type="InterPro" id="IPR035985">
    <property type="entry name" value="Ubiquitin-activating_enz"/>
</dbReference>
<comment type="pathway">
    <text evidence="3">Protein modification; protein sumoylation.</text>
</comment>
<comment type="similarity">
    <text evidence="4">Belongs to the ubiquitin-activating E1 family.</text>
</comment>
<dbReference type="InterPro" id="IPR000011">
    <property type="entry name" value="UBQ/SUMO-activ_enz_E1-like"/>
</dbReference>
<dbReference type="EMBL" id="CP064813">
    <property type="protein sequence ID" value="QPG75136.1"/>
    <property type="molecule type" value="Genomic_DNA"/>
</dbReference>